<feature type="compositionally biased region" description="Basic and acidic residues" evidence="1">
    <location>
        <begin position="106"/>
        <end position="132"/>
    </location>
</feature>
<reference evidence="3 4" key="1">
    <citation type="journal article" date="2019" name="Int. J. Syst. Evol. Microbiol.">
        <title>The Global Catalogue of Microorganisms (GCM) 10K type strain sequencing project: providing services to taxonomists for standard genome sequencing and annotation.</title>
        <authorList>
            <consortium name="The Broad Institute Genomics Platform"/>
            <consortium name="The Broad Institute Genome Sequencing Center for Infectious Disease"/>
            <person name="Wu L."/>
            <person name="Ma J."/>
        </authorList>
    </citation>
    <scope>NUCLEOTIDE SEQUENCE [LARGE SCALE GENOMIC DNA]</scope>
    <source>
        <strain evidence="3 4">CGMCC 1.12237</strain>
    </source>
</reference>
<accession>A0ABD5R822</accession>
<feature type="transmembrane region" description="Helical" evidence="2">
    <location>
        <begin position="46"/>
        <end position="70"/>
    </location>
</feature>
<dbReference type="AlphaFoldDB" id="A0ABD5R822"/>
<feature type="region of interest" description="Disordered" evidence="1">
    <location>
        <begin position="102"/>
        <end position="132"/>
    </location>
</feature>
<evidence type="ECO:0000256" key="1">
    <source>
        <dbReference type="SAM" id="MobiDB-lite"/>
    </source>
</evidence>
<name>A0ABD5R822_9EURY</name>
<organism evidence="3 4">
    <name type="scientific">Salinirubrum litoreum</name>
    <dbReference type="NCBI Taxonomy" id="1126234"/>
    <lineage>
        <taxon>Archaea</taxon>
        <taxon>Methanobacteriati</taxon>
        <taxon>Methanobacteriota</taxon>
        <taxon>Stenosarchaea group</taxon>
        <taxon>Halobacteria</taxon>
        <taxon>Halobacteriales</taxon>
        <taxon>Haloferacaceae</taxon>
        <taxon>Salinirubrum</taxon>
    </lineage>
</organism>
<dbReference type="EMBL" id="JBHSKX010000001">
    <property type="protein sequence ID" value="MFC5366148.1"/>
    <property type="molecule type" value="Genomic_DNA"/>
</dbReference>
<feature type="transmembrane region" description="Helical" evidence="2">
    <location>
        <begin position="204"/>
        <end position="226"/>
    </location>
</feature>
<sequence>MPLSDVPGLVAGAVALGALHGVEPGHGWPVAATYAMEQSNKWLSGVAASLIIGVGHLISSIAVVAVFFWATEFFGVTQIGWLNYVAGGLLILLGVRELRGGGHHHDHGEGDHGDHDHAHDHEHHDDHGHAHDLDHADTGPLARVKSALPVVGRHSHGHGSMEDAADRGLWGIAGFAFLLGFAHEEEFEIIAICTGSTYCLELMLIYAVTVIVGIVGLTLALVAGYHAFEERVERLSEYFPIVSGVVLIGMGLGFLLGVF</sequence>
<evidence type="ECO:0000313" key="4">
    <source>
        <dbReference type="Proteomes" id="UP001596201"/>
    </source>
</evidence>
<protein>
    <recommendedName>
        <fullName evidence="5">ABC-type nickel/cobalt efflux system, permease component RcnA</fullName>
    </recommendedName>
</protein>
<comment type="caution">
    <text evidence="3">The sequence shown here is derived from an EMBL/GenBank/DDBJ whole genome shotgun (WGS) entry which is preliminary data.</text>
</comment>
<dbReference type="PANTHER" id="PTHR40659:SF1">
    <property type="entry name" value="NICKEL_COBALT EFFLUX SYSTEM RCNA"/>
    <property type="match status" value="1"/>
</dbReference>
<keyword evidence="2" id="KW-0472">Membrane</keyword>
<proteinExistence type="predicted"/>
<keyword evidence="2" id="KW-1133">Transmembrane helix</keyword>
<keyword evidence="2" id="KW-0812">Transmembrane</keyword>
<dbReference type="GO" id="GO:0005886">
    <property type="term" value="C:plasma membrane"/>
    <property type="evidence" value="ECO:0007669"/>
    <property type="project" value="UniProtKB-SubCell"/>
</dbReference>
<feature type="transmembrane region" description="Helical" evidence="2">
    <location>
        <begin position="238"/>
        <end position="258"/>
    </location>
</feature>
<dbReference type="GO" id="GO:0015675">
    <property type="term" value="P:nickel cation transport"/>
    <property type="evidence" value="ECO:0007669"/>
    <property type="project" value="UniProtKB-KW"/>
</dbReference>
<dbReference type="RefSeq" id="WP_227228496.1">
    <property type="nucleotide sequence ID" value="NZ_JAJCVJ010000001.1"/>
</dbReference>
<keyword evidence="4" id="KW-1185">Reference proteome</keyword>
<evidence type="ECO:0000313" key="3">
    <source>
        <dbReference type="EMBL" id="MFC5366148.1"/>
    </source>
</evidence>
<dbReference type="GO" id="GO:0006824">
    <property type="term" value="P:cobalt ion transport"/>
    <property type="evidence" value="ECO:0007669"/>
    <property type="project" value="UniProtKB-KW"/>
</dbReference>
<dbReference type="Proteomes" id="UP001596201">
    <property type="component" value="Unassembled WGS sequence"/>
</dbReference>
<gene>
    <name evidence="3" type="ORF">ACFPJ5_04305</name>
</gene>
<evidence type="ECO:0008006" key="5">
    <source>
        <dbReference type="Google" id="ProtNLM"/>
    </source>
</evidence>
<feature type="transmembrane region" description="Helical" evidence="2">
    <location>
        <begin position="76"/>
        <end position="95"/>
    </location>
</feature>
<evidence type="ECO:0000256" key="2">
    <source>
        <dbReference type="SAM" id="Phobius"/>
    </source>
</evidence>
<dbReference type="InterPro" id="IPR051224">
    <property type="entry name" value="NiCoT_RcnA"/>
</dbReference>
<dbReference type="PANTHER" id="PTHR40659">
    <property type="entry name" value="NICKEL/COBALT EFFLUX SYSTEM RCNA"/>
    <property type="match status" value="1"/>
</dbReference>